<keyword evidence="5 7" id="KW-0472">Membrane</keyword>
<dbReference type="STRING" id="1185652.USDA257_c31490"/>
<feature type="transmembrane region" description="Helical" evidence="7">
    <location>
        <begin position="173"/>
        <end position="198"/>
    </location>
</feature>
<keyword evidence="2" id="KW-1003">Cell membrane</keyword>
<evidence type="ECO:0000256" key="3">
    <source>
        <dbReference type="ARBA" id="ARBA00022692"/>
    </source>
</evidence>
<comment type="subcellular location">
    <subcellularLocation>
        <location evidence="1">Cell membrane</location>
        <topology evidence="1">Multi-pass membrane protein</topology>
    </subcellularLocation>
</comment>
<accession>I3X761</accession>
<dbReference type="PANTHER" id="PTHR30086:SF20">
    <property type="entry name" value="ARGININE EXPORTER PROTEIN ARGO-RELATED"/>
    <property type="match status" value="1"/>
</dbReference>
<feature type="transmembrane region" description="Helical" evidence="7">
    <location>
        <begin position="240"/>
        <end position="262"/>
    </location>
</feature>
<feature type="transmembrane region" description="Helical" evidence="7">
    <location>
        <begin position="63"/>
        <end position="86"/>
    </location>
</feature>
<sequence>MVLLRQGAHAGARRHRTVSGGTESAPLSRPERDRHRALHRRGTTRDLACGGRSETREMMTALLFAKGLLLGLAIAAPLGPIGTLCISRTLERGFWAGVAGGLGTALADATYALMAAAGFAAFATFLSTLSVPLGLVGGAFMLWLGWRGLKPRPVAAAAVIGARDLLHMTTATFLLTMANPTTILTFAAIFAGFGLAAVGDGMSAAIVVAGVFLGSLGWWLLLSGGIALAKTRLPDGFAAWTSRISGLVLIAFGLAALASAALNLAEF</sequence>
<evidence type="ECO:0000256" key="1">
    <source>
        <dbReference type="ARBA" id="ARBA00004651"/>
    </source>
</evidence>
<dbReference type="GO" id="GO:0005886">
    <property type="term" value="C:plasma membrane"/>
    <property type="evidence" value="ECO:0007669"/>
    <property type="project" value="UniProtKB-SubCell"/>
</dbReference>
<evidence type="ECO:0000313" key="9">
    <source>
        <dbReference type="Proteomes" id="UP000006180"/>
    </source>
</evidence>
<keyword evidence="3 7" id="KW-0812">Transmembrane</keyword>
<feature type="transmembrane region" description="Helical" evidence="7">
    <location>
        <begin position="204"/>
        <end position="228"/>
    </location>
</feature>
<evidence type="ECO:0000256" key="4">
    <source>
        <dbReference type="ARBA" id="ARBA00022989"/>
    </source>
</evidence>
<feature type="transmembrane region" description="Helical" evidence="7">
    <location>
        <begin position="119"/>
        <end position="144"/>
    </location>
</feature>
<proteinExistence type="predicted"/>
<feature type="region of interest" description="Disordered" evidence="6">
    <location>
        <begin position="1"/>
        <end position="43"/>
    </location>
</feature>
<evidence type="ECO:0000256" key="5">
    <source>
        <dbReference type="ARBA" id="ARBA00023136"/>
    </source>
</evidence>
<dbReference type="PANTHER" id="PTHR30086">
    <property type="entry name" value="ARGININE EXPORTER PROTEIN ARGO"/>
    <property type="match status" value="1"/>
</dbReference>
<dbReference type="InterPro" id="IPR001123">
    <property type="entry name" value="LeuE-type"/>
</dbReference>
<dbReference type="AlphaFoldDB" id="I3X761"/>
<dbReference type="Proteomes" id="UP000006180">
    <property type="component" value="Chromosome"/>
</dbReference>
<reference evidence="8 9" key="1">
    <citation type="journal article" date="2012" name="J. Bacteriol.">
        <title>Complete genome sequence of the broad-host-range strain Sinorhizobium fredii USDA257.</title>
        <authorList>
            <person name="Schuldes J."/>
            <person name="Rodriguez Orbegoso M."/>
            <person name="Schmeisser C."/>
            <person name="Krishnan H.B."/>
            <person name="Daniel R."/>
            <person name="Streit W.R."/>
        </authorList>
    </citation>
    <scope>NUCLEOTIDE SEQUENCE [LARGE SCALE GENOMIC DNA]</scope>
    <source>
        <strain evidence="8 9">USDA 257</strain>
    </source>
</reference>
<dbReference type="KEGG" id="sfd:USDA257_c31490"/>
<name>I3X761_SINF2</name>
<evidence type="ECO:0000313" key="8">
    <source>
        <dbReference type="EMBL" id="AFL51717.1"/>
    </source>
</evidence>
<keyword evidence="4 7" id="KW-1133">Transmembrane helix</keyword>
<evidence type="ECO:0000256" key="2">
    <source>
        <dbReference type="ARBA" id="ARBA00022475"/>
    </source>
</evidence>
<organism evidence="8 9">
    <name type="scientific">Sinorhizobium fredii (strain USDA 257)</name>
    <dbReference type="NCBI Taxonomy" id="1185652"/>
    <lineage>
        <taxon>Bacteria</taxon>
        <taxon>Pseudomonadati</taxon>
        <taxon>Pseudomonadota</taxon>
        <taxon>Alphaproteobacteria</taxon>
        <taxon>Hyphomicrobiales</taxon>
        <taxon>Rhizobiaceae</taxon>
        <taxon>Sinorhizobium/Ensifer group</taxon>
        <taxon>Sinorhizobium</taxon>
    </lineage>
</organism>
<dbReference type="eggNOG" id="COG1280">
    <property type="taxonomic scope" value="Bacteria"/>
</dbReference>
<dbReference type="Pfam" id="PF01810">
    <property type="entry name" value="LysE"/>
    <property type="match status" value="1"/>
</dbReference>
<gene>
    <name evidence="8" type="ORF">USDA257_c31490</name>
</gene>
<dbReference type="PATRIC" id="fig|1185652.3.peg.3273"/>
<protein>
    <submittedName>
        <fullName evidence="8">Uncharacterized protein</fullName>
    </submittedName>
</protein>
<dbReference type="HOGENOM" id="CLU_087840_1_1_5"/>
<feature type="transmembrane region" description="Helical" evidence="7">
    <location>
        <begin position="93"/>
        <end position="113"/>
    </location>
</feature>
<dbReference type="EMBL" id="CP003563">
    <property type="protein sequence ID" value="AFL51717.1"/>
    <property type="molecule type" value="Genomic_DNA"/>
</dbReference>
<dbReference type="GO" id="GO:0015171">
    <property type="term" value="F:amino acid transmembrane transporter activity"/>
    <property type="evidence" value="ECO:0007669"/>
    <property type="project" value="TreeGrafter"/>
</dbReference>
<evidence type="ECO:0000256" key="7">
    <source>
        <dbReference type="SAM" id="Phobius"/>
    </source>
</evidence>
<evidence type="ECO:0000256" key="6">
    <source>
        <dbReference type="SAM" id="MobiDB-lite"/>
    </source>
</evidence>